<proteinExistence type="predicted"/>
<dbReference type="OrthoDB" id="2523549at2759"/>
<evidence type="ECO:0000256" key="1">
    <source>
        <dbReference type="ARBA" id="ARBA00022679"/>
    </source>
</evidence>
<keyword evidence="6" id="KW-1185">Reference proteome</keyword>
<dbReference type="CDD" id="cd04301">
    <property type="entry name" value="NAT_SF"/>
    <property type="match status" value="1"/>
</dbReference>
<accession>A0A5C5G2Y7</accession>
<comment type="caution">
    <text evidence="5">The sequence shown here is derived from an EMBL/GenBank/DDBJ whole genome shotgun (WGS) entry which is preliminary data.</text>
</comment>
<evidence type="ECO:0000256" key="3">
    <source>
        <dbReference type="SAM" id="MobiDB-lite"/>
    </source>
</evidence>
<name>A0A5C5G2Y7_9BASI</name>
<dbReference type="AlphaFoldDB" id="A0A5C5G2Y7"/>
<evidence type="ECO:0000256" key="2">
    <source>
        <dbReference type="ARBA" id="ARBA00023315"/>
    </source>
</evidence>
<feature type="domain" description="N-acetyltransferase" evidence="4">
    <location>
        <begin position="180"/>
        <end position="348"/>
    </location>
</feature>
<dbReference type="EMBL" id="SOZI01000010">
    <property type="protein sequence ID" value="TNY23513.1"/>
    <property type="molecule type" value="Genomic_DNA"/>
</dbReference>
<dbReference type="InterPro" id="IPR016181">
    <property type="entry name" value="Acyl_CoA_acyltransferase"/>
</dbReference>
<evidence type="ECO:0000313" key="5">
    <source>
        <dbReference type="EMBL" id="TNY23513.1"/>
    </source>
</evidence>
<dbReference type="SUPFAM" id="SSF55729">
    <property type="entry name" value="Acyl-CoA N-acyltransferases (Nat)"/>
    <property type="match status" value="1"/>
</dbReference>
<dbReference type="InterPro" id="IPR050832">
    <property type="entry name" value="Bact_Acetyltransf"/>
</dbReference>
<dbReference type="PANTHER" id="PTHR43877">
    <property type="entry name" value="AMINOALKYLPHOSPHONATE N-ACETYLTRANSFERASE-RELATED-RELATED"/>
    <property type="match status" value="1"/>
</dbReference>
<dbReference type="Proteomes" id="UP000311382">
    <property type="component" value="Unassembled WGS sequence"/>
</dbReference>
<dbReference type="Gene3D" id="3.40.630.30">
    <property type="match status" value="1"/>
</dbReference>
<sequence length="348" mass="36811">MATRIVVHASSSELLDTIERQPNADSVRTNHALGFVFARSLLPATSREPARTSNADKQDEYAEVLVTAWRGDTLALVFTKLGSAKCKLVSPLHPSSLSSVGLPLVPPLAAQLLDLAPFSARGGPALLRSLCGPDILVDAFLALWPHQRRPSTSRTFIAASVKCAPPPAVMPAGHSLSRARDVEELSIADLEAVARLLDALEAEGAGPAAAASTPEPAREPKPLPAPDALLASTRTALCRGPTWLYRAHGTPVGLVEVGRPTRRTCALRKVVVAASHRGQGVAQRMVGEVMRACLPAGVDGGGRKDEVCLSVDPGNEPARRTYARVGFDELEGLWSEVDLEGIEPGHRG</sequence>
<dbReference type="InterPro" id="IPR000182">
    <property type="entry name" value="GNAT_dom"/>
</dbReference>
<organism evidence="5 6">
    <name type="scientific">Rhodotorula diobovata</name>
    <dbReference type="NCBI Taxonomy" id="5288"/>
    <lineage>
        <taxon>Eukaryota</taxon>
        <taxon>Fungi</taxon>
        <taxon>Dikarya</taxon>
        <taxon>Basidiomycota</taxon>
        <taxon>Pucciniomycotina</taxon>
        <taxon>Microbotryomycetes</taxon>
        <taxon>Sporidiobolales</taxon>
        <taxon>Sporidiobolaceae</taxon>
        <taxon>Rhodotorula</taxon>
    </lineage>
</organism>
<protein>
    <submittedName>
        <fullName evidence="5">Proteophosphoglycan</fullName>
    </submittedName>
</protein>
<keyword evidence="2" id="KW-0012">Acyltransferase</keyword>
<feature type="region of interest" description="Disordered" evidence="3">
    <location>
        <begin position="206"/>
        <end position="225"/>
    </location>
</feature>
<gene>
    <name evidence="5" type="ORF">DMC30DRAFT_414034</name>
</gene>
<reference evidence="5 6" key="1">
    <citation type="submission" date="2019-03" db="EMBL/GenBank/DDBJ databases">
        <title>Rhodosporidium diobovatum UCD-FST 08-225 genome sequencing, assembly, and annotation.</title>
        <authorList>
            <person name="Fakankun I.U."/>
            <person name="Fristensky B."/>
            <person name="Levin D.B."/>
        </authorList>
    </citation>
    <scope>NUCLEOTIDE SEQUENCE [LARGE SCALE GENOMIC DNA]</scope>
    <source>
        <strain evidence="5 6">UCD-FST 08-225</strain>
    </source>
</reference>
<evidence type="ECO:0000313" key="6">
    <source>
        <dbReference type="Proteomes" id="UP000311382"/>
    </source>
</evidence>
<dbReference type="GO" id="GO:0016747">
    <property type="term" value="F:acyltransferase activity, transferring groups other than amino-acyl groups"/>
    <property type="evidence" value="ECO:0007669"/>
    <property type="project" value="InterPro"/>
</dbReference>
<dbReference type="Pfam" id="PF00583">
    <property type="entry name" value="Acetyltransf_1"/>
    <property type="match status" value="1"/>
</dbReference>
<dbReference type="PROSITE" id="PS51186">
    <property type="entry name" value="GNAT"/>
    <property type="match status" value="1"/>
</dbReference>
<evidence type="ECO:0000259" key="4">
    <source>
        <dbReference type="PROSITE" id="PS51186"/>
    </source>
</evidence>
<keyword evidence="1" id="KW-0808">Transferase</keyword>
<feature type="compositionally biased region" description="Low complexity" evidence="3">
    <location>
        <begin position="206"/>
        <end position="215"/>
    </location>
</feature>